<dbReference type="PANTHER" id="PTHR37850">
    <property type="entry name" value="STRU PROTEIN"/>
    <property type="match status" value="1"/>
</dbReference>
<dbReference type="InterPro" id="IPR036291">
    <property type="entry name" value="NAD(P)-bd_dom_sf"/>
</dbReference>
<evidence type="ECO:0000259" key="1">
    <source>
        <dbReference type="SMART" id="SM00858"/>
    </source>
</evidence>
<dbReference type="InterPro" id="IPR013974">
    <property type="entry name" value="SAF"/>
</dbReference>
<accession>A0ABX1F008</accession>
<dbReference type="Gene3D" id="3.40.50.720">
    <property type="entry name" value="NAD(P)-binding Rossmann-like Domain"/>
    <property type="match status" value="1"/>
</dbReference>
<reference evidence="2 3" key="1">
    <citation type="submission" date="2020-03" db="EMBL/GenBank/DDBJ databases">
        <title>Roseomonas selenitidurans sp. nov. isolated from soil.</title>
        <authorList>
            <person name="Liu H."/>
        </authorList>
    </citation>
    <scope>NUCLEOTIDE SEQUENCE [LARGE SCALE GENOMIC DNA]</scope>
    <source>
        <strain evidence="2 3">JCM 15073</strain>
    </source>
</reference>
<name>A0ABX1F008_9PROT</name>
<proteinExistence type="predicted"/>
<dbReference type="Pfam" id="PF03447">
    <property type="entry name" value="NAD_binding_3"/>
    <property type="match status" value="1"/>
</dbReference>
<dbReference type="CDD" id="cd11616">
    <property type="entry name" value="SAF_DH_OX_like"/>
    <property type="match status" value="1"/>
</dbReference>
<dbReference type="EMBL" id="JAAVTX010000004">
    <property type="protein sequence ID" value="NKE45677.1"/>
    <property type="molecule type" value="Genomic_DNA"/>
</dbReference>
<sequence>MNLHRLLLKRQAEGRPVRVAVIGAGKFGSMFLHQAPRTPGLHVLGIADLSIPNARAALARIHWPPEAGAAADAATAARSGATWLTEDSLALIADPLVEVVVEATGDPAAGLVHARHAIRHGKHVVMVNVEADVLAGPLLAREAAAAGVVYSMAYGDQPALVAELVDTIRTGGFSIVAAGKGTKYLPAYHASTPETVWDFYGLTAEQARQGAMNPRMFNSFLDGTKSGIEMAAIANATGLAPPEDGLAFPPAGTSRLPDLLRPQNEGGILARKGVVEVVSSLTRDGAEIPDNLRWGVYVVFEGDTGYARRCFAEYGVATDSTGRYAALWRPYHFIGLELGVSVASAALRREPTGVAESWAADCVAIAKRALKPGELLDGEGGAMVWGKCIPAARSRALGAVPIGLAHGVALARAVPQGALVTEADLQPHQAGGAAQAAREMRAAMRGMAMDTIGEL</sequence>
<dbReference type="InterPro" id="IPR005106">
    <property type="entry name" value="Asp/hSer_DH_NAD-bd"/>
</dbReference>
<keyword evidence="2" id="KW-0966">Cell projection</keyword>
<gene>
    <name evidence="2" type="ORF">HB662_12880</name>
</gene>
<evidence type="ECO:0000313" key="2">
    <source>
        <dbReference type="EMBL" id="NKE45677.1"/>
    </source>
</evidence>
<comment type="caution">
    <text evidence="2">The sequence shown here is derived from an EMBL/GenBank/DDBJ whole genome shotgun (WGS) entry which is preliminary data.</text>
</comment>
<evidence type="ECO:0000313" key="3">
    <source>
        <dbReference type="Proteomes" id="UP000765160"/>
    </source>
</evidence>
<keyword evidence="2" id="KW-0282">Flagellum</keyword>
<dbReference type="SUPFAM" id="SSF51735">
    <property type="entry name" value="NAD(P)-binding Rossmann-fold domains"/>
    <property type="match status" value="1"/>
</dbReference>
<organism evidence="2 3">
    <name type="scientific">Falsiroseomonas frigidaquae</name>
    <dbReference type="NCBI Taxonomy" id="487318"/>
    <lineage>
        <taxon>Bacteria</taxon>
        <taxon>Pseudomonadati</taxon>
        <taxon>Pseudomonadota</taxon>
        <taxon>Alphaproteobacteria</taxon>
        <taxon>Acetobacterales</taxon>
        <taxon>Roseomonadaceae</taxon>
        <taxon>Falsiroseomonas</taxon>
    </lineage>
</organism>
<dbReference type="RefSeq" id="WP_168050206.1">
    <property type="nucleotide sequence ID" value="NZ_JAATJR010000004.1"/>
</dbReference>
<dbReference type="InterPro" id="IPR048423">
    <property type="entry name" value="DRL_cat"/>
</dbReference>
<dbReference type="Pfam" id="PF21135">
    <property type="entry name" value="DRL_cat"/>
    <property type="match status" value="1"/>
</dbReference>
<protein>
    <submittedName>
        <fullName evidence="2">Flagellar biosynthesis protein FlgA</fullName>
    </submittedName>
</protein>
<keyword evidence="2" id="KW-0969">Cilium</keyword>
<dbReference type="SMART" id="SM00858">
    <property type="entry name" value="SAF"/>
    <property type="match status" value="1"/>
</dbReference>
<keyword evidence="3" id="KW-1185">Reference proteome</keyword>
<dbReference type="Proteomes" id="UP000765160">
    <property type="component" value="Unassembled WGS sequence"/>
</dbReference>
<dbReference type="PANTHER" id="PTHR37850:SF3">
    <property type="entry name" value="BLR7815 PROTEIN"/>
    <property type="match status" value="1"/>
</dbReference>
<feature type="domain" description="SAF" evidence="1">
    <location>
        <begin position="361"/>
        <end position="426"/>
    </location>
</feature>